<keyword evidence="2" id="KW-1185">Reference proteome</keyword>
<dbReference type="AlphaFoldDB" id="A0A6G1F233"/>
<gene>
    <name evidence="1" type="ORF">E2562_038128</name>
</gene>
<protein>
    <submittedName>
        <fullName evidence="1">Uncharacterized protein</fullName>
    </submittedName>
</protein>
<accession>A0A6G1F233</accession>
<dbReference type="Proteomes" id="UP000479710">
    <property type="component" value="Unassembled WGS sequence"/>
</dbReference>
<proteinExistence type="predicted"/>
<reference evidence="1 2" key="1">
    <citation type="submission" date="2019-11" db="EMBL/GenBank/DDBJ databases">
        <title>Whole genome sequence of Oryza granulata.</title>
        <authorList>
            <person name="Li W."/>
        </authorList>
    </citation>
    <scope>NUCLEOTIDE SEQUENCE [LARGE SCALE GENOMIC DNA]</scope>
    <source>
        <strain evidence="2">cv. Menghai</strain>
        <tissue evidence="1">Leaf</tissue>
    </source>
</reference>
<evidence type="ECO:0000313" key="1">
    <source>
        <dbReference type="EMBL" id="KAF0930944.1"/>
    </source>
</evidence>
<dbReference type="EMBL" id="SPHZ02000002">
    <property type="protein sequence ID" value="KAF0930944.1"/>
    <property type="molecule type" value="Genomic_DNA"/>
</dbReference>
<comment type="caution">
    <text evidence="1">The sequence shown here is derived from an EMBL/GenBank/DDBJ whole genome shotgun (WGS) entry which is preliminary data.</text>
</comment>
<evidence type="ECO:0000313" key="2">
    <source>
        <dbReference type="Proteomes" id="UP000479710"/>
    </source>
</evidence>
<name>A0A6G1F233_9ORYZ</name>
<organism evidence="1 2">
    <name type="scientific">Oryza meyeriana var. granulata</name>
    <dbReference type="NCBI Taxonomy" id="110450"/>
    <lineage>
        <taxon>Eukaryota</taxon>
        <taxon>Viridiplantae</taxon>
        <taxon>Streptophyta</taxon>
        <taxon>Embryophyta</taxon>
        <taxon>Tracheophyta</taxon>
        <taxon>Spermatophyta</taxon>
        <taxon>Magnoliopsida</taxon>
        <taxon>Liliopsida</taxon>
        <taxon>Poales</taxon>
        <taxon>Poaceae</taxon>
        <taxon>BOP clade</taxon>
        <taxon>Oryzoideae</taxon>
        <taxon>Oryzeae</taxon>
        <taxon>Oryzinae</taxon>
        <taxon>Oryza</taxon>
        <taxon>Oryza meyeriana</taxon>
    </lineage>
</organism>
<sequence length="68" mass="7651">MVLMGQIAPTLPDNKNLLAQLALEISAIRRYFIHVRAPKVYPALLYSRTDNVDTIEKLFATACAKNFT</sequence>